<protein>
    <submittedName>
        <fullName evidence="1">Phytoene synthase</fullName>
        <ecNumber evidence="2">2.5.1.32</ecNumber>
    </submittedName>
</protein>
<dbReference type="EMBL" id="JROI01000010">
    <property type="protein sequence ID" value="KGI77991.1"/>
    <property type="molecule type" value="Genomic_DNA"/>
</dbReference>
<dbReference type="EC" id="2.5.1.32" evidence="2"/>
<dbReference type="EMBL" id="JACHET010000001">
    <property type="protein sequence ID" value="MBB6183629.1"/>
    <property type="molecule type" value="Genomic_DNA"/>
</dbReference>
<dbReference type="AlphaFoldDB" id="A0A099CWH0"/>
<reference evidence="1 3" key="1">
    <citation type="submission" date="2014-09" db="EMBL/GenBank/DDBJ databases">
        <title>Xanthomonadaceae 3.5X direct submission.</title>
        <authorList>
            <person name="Fang T."/>
            <person name="Wang H."/>
        </authorList>
    </citation>
    <scope>NUCLEOTIDE SEQUENCE [LARGE SCALE GENOMIC DNA]</scope>
    <source>
        <strain evidence="1 3">3.5X</strain>
    </source>
</reference>
<proteinExistence type="predicted"/>
<evidence type="ECO:0000313" key="1">
    <source>
        <dbReference type="EMBL" id="KGI77991.1"/>
    </source>
</evidence>
<dbReference type="Proteomes" id="UP000029708">
    <property type="component" value="Unassembled WGS sequence"/>
</dbReference>
<dbReference type="Proteomes" id="UP000560000">
    <property type="component" value="Unassembled WGS sequence"/>
</dbReference>
<accession>A0A099CWH0</accession>
<comment type="caution">
    <text evidence="1">The sequence shown here is derived from an EMBL/GenBank/DDBJ whole genome shotgun (WGS) entry which is preliminary data.</text>
</comment>
<keyword evidence="3" id="KW-1185">Reference proteome</keyword>
<dbReference type="STRING" id="1543381.LF63_0106285"/>
<sequence>MSEDALHSYLQKWLQAQPAQRLALPFLDASAQAGHLALAALEQEWIDAAYGIHEAHVAQVKLNWWAEELAGAAASGGRHPLTQILFAAPQIERIELADWLAPIQAAMAQHEWPSASDFGEQRARAEALHGALARLESAWWFGDATKAARASDVAVADHLLHDLIQLDVAETRERLPLPMARLARHGLDRASLQHDSEARRAAVRDQLDDIAKLMQATDKASLPLTLFRGLQMRENKRLLRRARRNADPLARLREARVKPAPGSVFRAWAAARDWRRQSGD</sequence>
<dbReference type="RefSeq" id="WP_043100414.1">
    <property type="nucleotide sequence ID" value="NZ_JACHET010000001.1"/>
</dbReference>
<name>A0A099CWH0_9GAMM</name>
<gene>
    <name evidence="2" type="ORF">HNQ86_000974</name>
    <name evidence="1" type="ORF">LF63_0106285</name>
</gene>
<evidence type="ECO:0000313" key="3">
    <source>
        <dbReference type="Proteomes" id="UP000029708"/>
    </source>
</evidence>
<dbReference type="GO" id="GO:0016740">
    <property type="term" value="F:transferase activity"/>
    <property type="evidence" value="ECO:0007669"/>
    <property type="project" value="UniProtKB-KW"/>
</dbReference>
<dbReference type="OrthoDB" id="5959054at2"/>
<dbReference type="HOGENOM" id="CLU_1187201_0_0_6"/>
<organism evidence="1 3">
    <name type="scientific">Oleiagrimonas soli</name>
    <dbReference type="NCBI Taxonomy" id="1543381"/>
    <lineage>
        <taxon>Bacteria</taxon>
        <taxon>Pseudomonadati</taxon>
        <taxon>Pseudomonadota</taxon>
        <taxon>Gammaproteobacteria</taxon>
        <taxon>Lysobacterales</taxon>
        <taxon>Rhodanobacteraceae</taxon>
        <taxon>Oleiagrimonas</taxon>
    </lineage>
</organism>
<evidence type="ECO:0000313" key="4">
    <source>
        <dbReference type="Proteomes" id="UP000560000"/>
    </source>
</evidence>
<reference evidence="2 4" key="2">
    <citation type="submission" date="2020-08" db="EMBL/GenBank/DDBJ databases">
        <title>Genomic Encyclopedia of Type Strains, Phase IV (KMG-IV): sequencing the most valuable type-strain genomes for metagenomic binning, comparative biology and taxonomic classification.</title>
        <authorList>
            <person name="Goeker M."/>
        </authorList>
    </citation>
    <scope>NUCLEOTIDE SEQUENCE [LARGE SCALE GENOMIC DNA]</scope>
    <source>
        <strain evidence="2 4">DSM 107085</strain>
    </source>
</reference>
<evidence type="ECO:0000313" key="2">
    <source>
        <dbReference type="EMBL" id="MBB6183629.1"/>
    </source>
</evidence>
<keyword evidence="2" id="KW-0808">Transferase</keyword>